<evidence type="ECO:0000313" key="1">
    <source>
        <dbReference type="Ensembl" id="ENSFCTP00005051407.1"/>
    </source>
</evidence>
<name>A0ABI7ZWQ4_FELCA</name>
<dbReference type="Proteomes" id="UP000823872">
    <property type="component" value="Chromosome E1"/>
</dbReference>
<protein>
    <submittedName>
        <fullName evidence="1">Uncharacterized protein</fullName>
    </submittedName>
</protein>
<organism evidence="1 2">
    <name type="scientific">Felis catus</name>
    <name type="common">Cat</name>
    <name type="synonym">Felis silvestris catus</name>
    <dbReference type="NCBI Taxonomy" id="9685"/>
    <lineage>
        <taxon>Eukaryota</taxon>
        <taxon>Metazoa</taxon>
        <taxon>Chordata</taxon>
        <taxon>Craniata</taxon>
        <taxon>Vertebrata</taxon>
        <taxon>Euteleostomi</taxon>
        <taxon>Mammalia</taxon>
        <taxon>Eutheria</taxon>
        <taxon>Laurasiatheria</taxon>
        <taxon>Carnivora</taxon>
        <taxon>Feliformia</taxon>
        <taxon>Felidae</taxon>
        <taxon>Felinae</taxon>
        <taxon>Felis</taxon>
    </lineage>
</organism>
<dbReference type="GeneTree" id="ENSGT00910000148790"/>
<accession>A0ABI7ZWQ4</accession>
<evidence type="ECO:0000313" key="2">
    <source>
        <dbReference type="Proteomes" id="UP000823872"/>
    </source>
</evidence>
<reference evidence="1" key="2">
    <citation type="submission" date="2025-08" db="UniProtKB">
        <authorList>
            <consortium name="Ensembl"/>
        </authorList>
    </citation>
    <scope>IDENTIFICATION</scope>
    <source>
        <strain evidence="1">breed Abyssinian</strain>
    </source>
</reference>
<sequence>IEMHCSGIPVVIFHLFIRSIFRRLMTWPLKMNPNPIVPTSFRHNLE</sequence>
<keyword evidence="2" id="KW-1185">Reference proteome</keyword>
<reference evidence="1 2" key="1">
    <citation type="submission" date="2021-02" db="EMBL/GenBank/DDBJ databases">
        <title>Safari Cat Assemblies.</title>
        <authorList>
            <person name="Bredemeyer K.R."/>
            <person name="Murphy W.J."/>
        </authorList>
    </citation>
    <scope>NUCLEOTIDE SEQUENCE [LARGE SCALE GENOMIC DNA]</scope>
</reference>
<reference evidence="1" key="3">
    <citation type="submission" date="2025-09" db="UniProtKB">
        <authorList>
            <consortium name="Ensembl"/>
        </authorList>
    </citation>
    <scope>IDENTIFICATION</scope>
    <source>
        <strain evidence="1">breed Abyssinian</strain>
    </source>
</reference>
<proteinExistence type="predicted"/>
<dbReference type="Ensembl" id="ENSFCTT00005072625.1">
    <property type="protein sequence ID" value="ENSFCTP00005051407.1"/>
    <property type="gene ID" value="ENSFCTG00005025635.1"/>
</dbReference>